<dbReference type="KEGG" id="cyj:Cyan7822_4075"/>
<keyword evidence="2" id="KW-1185">Reference proteome</keyword>
<dbReference type="InterPro" id="IPR029063">
    <property type="entry name" value="SAM-dependent_MTases_sf"/>
</dbReference>
<gene>
    <name evidence="1" type="ordered locus">Cyan7822_4075</name>
</gene>
<evidence type="ECO:0000313" key="2">
    <source>
        <dbReference type="Proteomes" id="UP000008206"/>
    </source>
</evidence>
<reference evidence="2" key="1">
    <citation type="journal article" date="2011" name="MBio">
        <title>Novel metabolic attributes of the genus Cyanothece, comprising a group of unicellular nitrogen-fixing Cyanobacteria.</title>
        <authorList>
            <person name="Bandyopadhyay A."/>
            <person name="Elvitigala T."/>
            <person name="Welsh E."/>
            <person name="Stockel J."/>
            <person name="Liberton M."/>
            <person name="Min H."/>
            <person name="Sherman L.A."/>
            <person name="Pakrasi H.B."/>
        </authorList>
    </citation>
    <scope>NUCLEOTIDE SEQUENCE [LARGE SCALE GENOMIC DNA]</scope>
    <source>
        <strain evidence="2">PCC 7822</strain>
    </source>
</reference>
<dbReference type="AlphaFoldDB" id="E0U6V8"/>
<sequence length="274" mass="31428">MKLSQILLEPLYHYLKRVRAVTIGTIRQKEEYSLLVRPQYAYGLLKAADIAKYFGKRKTTVCEFGVATGNGLYNMIDLAEKISSETGVEFRIVGFDTGEGLPEVYGYKNHPEFWAQGDYPMTNKEKLIEKIENRAELILGDIKNTVNSFINSCDPTAPIGFISVDVDIYTSAKDSLNCLLGSPEIYNPAVSIYFDDITHFFANKWCGELAAIEEFNNENEFRKIDQDRSQRHTEKKWFEKMYTCHILDHDVRNKPQSDNQIRSMYSGLPIGVFK</sequence>
<accession>E0U6V8</accession>
<protein>
    <recommendedName>
        <fullName evidence="3">Class I SAM-dependent methyltransferase</fullName>
    </recommendedName>
</protein>
<dbReference type="HOGENOM" id="CLU_086971_0_0_3"/>
<dbReference type="OrthoDB" id="7056009at2"/>
<proteinExistence type="predicted"/>
<dbReference type="Gene3D" id="3.40.50.150">
    <property type="entry name" value="Vaccinia Virus protein VP39"/>
    <property type="match status" value="1"/>
</dbReference>
<evidence type="ECO:0000313" key="1">
    <source>
        <dbReference type="EMBL" id="ADN15995.1"/>
    </source>
</evidence>
<organism evidence="1 2">
    <name type="scientific">Gloeothece verrucosa (strain PCC 7822)</name>
    <name type="common">Cyanothece sp. (strain PCC 7822)</name>
    <dbReference type="NCBI Taxonomy" id="497965"/>
    <lineage>
        <taxon>Bacteria</taxon>
        <taxon>Bacillati</taxon>
        <taxon>Cyanobacteriota</taxon>
        <taxon>Cyanophyceae</taxon>
        <taxon>Oscillatoriophycideae</taxon>
        <taxon>Chroococcales</taxon>
        <taxon>Aphanothecaceae</taxon>
        <taxon>Gloeothece</taxon>
        <taxon>Gloeothece verrucosa</taxon>
    </lineage>
</organism>
<dbReference type="RefSeq" id="WP_013324063.1">
    <property type="nucleotide sequence ID" value="NC_014501.1"/>
</dbReference>
<dbReference type="eggNOG" id="ENOG5030RRG">
    <property type="taxonomic scope" value="Bacteria"/>
</dbReference>
<dbReference type="Proteomes" id="UP000008206">
    <property type="component" value="Chromosome"/>
</dbReference>
<dbReference type="EMBL" id="CP002198">
    <property type="protein sequence ID" value="ADN15995.1"/>
    <property type="molecule type" value="Genomic_DNA"/>
</dbReference>
<name>E0U6V8_GLOV7</name>
<evidence type="ECO:0008006" key="3">
    <source>
        <dbReference type="Google" id="ProtNLM"/>
    </source>
</evidence>